<sequence length="67" mass="7375">MCQSFGTKRKSIAAYGGYAVQGCKDRCKYMASMERNAGVESDENGPQERGLGFLVCIRASKVLWAYS</sequence>
<comment type="caution">
    <text evidence="1">The sequence shown here is derived from an EMBL/GenBank/DDBJ whole genome shotgun (WGS) entry which is preliminary data.</text>
</comment>
<dbReference type="EMBL" id="ARPM03000053">
    <property type="protein sequence ID" value="ETZ05420.1"/>
    <property type="molecule type" value="Genomic_DNA"/>
</dbReference>
<name>A0A061JH19_9PROT</name>
<accession>A0A061JH19</accession>
<organism evidence="1 2">
    <name type="scientific">Holospora undulata HU1</name>
    <dbReference type="NCBI Taxonomy" id="1321371"/>
    <lineage>
        <taxon>Bacteria</taxon>
        <taxon>Pseudomonadati</taxon>
        <taxon>Pseudomonadota</taxon>
        <taxon>Alphaproteobacteria</taxon>
        <taxon>Holosporales</taxon>
        <taxon>Holosporaceae</taxon>
        <taxon>Holospora</taxon>
    </lineage>
</organism>
<protein>
    <submittedName>
        <fullName evidence="1">Uncharacterized protein</fullName>
    </submittedName>
</protein>
<keyword evidence="2" id="KW-1185">Reference proteome</keyword>
<evidence type="ECO:0000313" key="2">
    <source>
        <dbReference type="Proteomes" id="UP000026922"/>
    </source>
</evidence>
<proteinExistence type="predicted"/>
<gene>
    <name evidence="1" type="ORF">K737_300139</name>
</gene>
<dbReference type="Proteomes" id="UP000026922">
    <property type="component" value="Unassembled WGS sequence"/>
</dbReference>
<dbReference type="AlphaFoldDB" id="A0A061JH19"/>
<reference evidence="1 2" key="1">
    <citation type="journal article" date="2013" name="Genome Announc.">
        <title>Draft Genome Sequence of Holospora undulata Strain HU1, a Micronucleus-Specific Symbiont of the Ciliate Paramecium caudatum.</title>
        <authorList>
            <person name="Dohra H."/>
            <person name="Suzuki H."/>
            <person name="Suzuki T."/>
            <person name="Tanaka K."/>
            <person name="Fujishima M."/>
        </authorList>
    </citation>
    <scope>NUCLEOTIDE SEQUENCE [LARGE SCALE GENOMIC DNA]</scope>
    <source>
        <strain evidence="1 2">HU1</strain>
    </source>
</reference>
<evidence type="ECO:0000313" key="1">
    <source>
        <dbReference type="EMBL" id="ETZ05420.1"/>
    </source>
</evidence>